<comment type="caution">
    <text evidence="9">The sequence shown here is derived from an EMBL/GenBank/DDBJ whole genome shotgun (WGS) entry which is preliminary data.</text>
</comment>
<evidence type="ECO:0000313" key="10">
    <source>
        <dbReference type="Proteomes" id="UP000281955"/>
    </source>
</evidence>
<dbReference type="PROSITE" id="PS00389">
    <property type="entry name" value="ATPASE_DELTA"/>
    <property type="match status" value="1"/>
</dbReference>
<dbReference type="Gene3D" id="1.10.520.20">
    <property type="entry name" value="N-terminal domain of the delta subunit of the F1F0-ATP synthase"/>
    <property type="match status" value="1"/>
</dbReference>
<dbReference type="Proteomes" id="UP000281955">
    <property type="component" value="Unassembled WGS sequence"/>
</dbReference>
<evidence type="ECO:0000256" key="8">
    <source>
        <dbReference type="HAMAP-Rule" id="MF_01416"/>
    </source>
</evidence>
<keyword evidence="10" id="KW-1185">Reference proteome</keyword>
<dbReference type="HAMAP" id="MF_01416">
    <property type="entry name" value="ATP_synth_delta_bact"/>
    <property type="match status" value="1"/>
</dbReference>
<evidence type="ECO:0000256" key="5">
    <source>
        <dbReference type="ARBA" id="ARBA00023136"/>
    </source>
</evidence>
<keyword evidence="3 8" id="KW-0375">Hydrogen ion transport</keyword>
<keyword evidence="5 8" id="KW-0472">Membrane</keyword>
<dbReference type="AlphaFoldDB" id="A0A420XM92"/>
<dbReference type="GO" id="GO:0046933">
    <property type="term" value="F:proton-transporting ATP synthase activity, rotational mechanism"/>
    <property type="evidence" value="ECO:0007669"/>
    <property type="project" value="UniProtKB-UniRule"/>
</dbReference>
<evidence type="ECO:0000256" key="3">
    <source>
        <dbReference type="ARBA" id="ARBA00022781"/>
    </source>
</evidence>
<reference evidence="9 10" key="1">
    <citation type="submission" date="2018-10" db="EMBL/GenBank/DDBJ databases">
        <title>Genomic Encyclopedia of Archaeal and Bacterial Type Strains, Phase II (KMG-II): from individual species to whole genera.</title>
        <authorList>
            <person name="Goeker M."/>
        </authorList>
    </citation>
    <scope>NUCLEOTIDE SEQUENCE [LARGE SCALE GENOMIC DNA]</scope>
    <source>
        <strain evidence="9 10">RP-AC37</strain>
    </source>
</reference>
<comment type="subcellular location">
    <subcellularLocation>
        <location evidence="8">Cell membrane</location>
        <topology evidence="8">Peripheral membrane protein</topology>
    </subcellularLocation>
    <subcellularLocation>
        <location evidence="1">Membrane</location>
    </subcellularLocation>
</comment>
<keyword evidence="4 8" id="KW-0406">Ion transport</keyword>
<dbReference type="GO" id="GO:0005886">
    <property type="term" value="C:plasma membrane"/>
    <property type="evidence" value="ECO:0007669"/>
    <property type="project" value="UniProtKB-SubCell"/>
</dbReference>
<dbReference type="InterPro" id="IPR020781">
    <property type="entry name" value="ATPase_OSCP/d_CS"/>
</dbReference>
<proteinExistence type="inferred from homology"/>
<evidence type="ECO:0000256" key="1">
    <source>
        <dbReference type="ARBA" id="ARBA00004370"/>
    </source>
</evidence>
<dbReference type="NCBIfam" id="NF009967">
    <property type="entry name" value="PRK13430.1"/>
    <property type="match status" value="1"/>
</dbReference>
<evidence type="ECO:0000256" key="7">
    <source>
        <dbReference type="ARBA" id="ARBA00023310"/>
    </source>
</evidence>
<dbReference type="SUPFAM" id="SSF47928">
    <property type="entry name" value="N-terminal domain of the delta subunit of the F1F0-ATP synthase"/>
    <property type="match status" value="1"/>
</dbReference>
<comment type="function">
    <text evidence="8">This protein is part of the stalk that links CF(0) to CF(1). It either transmits conformational changes from CF(0) to CF(1) or is implicated in proton conduction.</text>
</comment>
<sequence length="273" mass="29128">MQGASRVSLTALRERLAAREVGHGSSEQVEQESRELFAVAGLLGREAQLRSALTDPSTEPSTKAHVAEAVLRGQVSEPTAQIVAEAARLRWSRQGDLADVLETLGAEAAFALADAAGALDRVEEELFRVSRLVEADAGLRHALTDPALPLEGRTALVGNLLADRADATTVRLVAQVVGSLRGRRLEEALDTLVELAAERRSETVAEATSAVALTPEQEQRLAAVLSRVYATPVRLNVVVDPTVIGGVVVRIGDEVVDGSVLHRIEQARQSFSR</sequence>
<evidence type="ECO:0000256" key="4">
    <source>
        <dbReference type="ARBA" id="ARBA00023065"/>
    </source>
</evidence>
<dbReference type="RefSeq" id="WP_121194434.1">
    <property type="nucleotide sequence ID" value="NZ_RBWV01000014.1"/>
</dbReference>
<gene>
    <name evidence="8" type="primary">atpH</name>
    <name evidence="9" type="ORF">CLV35_3156</name>
</gene>
<keyword evidence="7 8" id="KW-0066">ATP synthesis</keyword>
<dbReference type="PRINTS" id="PR00125">
    <property type="entry name" value="ATPASEDELTA"/>
</dbReference>
<evidence type="ECO:0000313" key="9">
    <source>
        <dbReference type="EMBL" id="RKS71360.1"/>
    </source>
</evidence>
<accession>A0A420XM92</accession>
<comment type="function">
    <text evidence="8">F(1)F(0) ATP synthase produces ATP from ADP in the presence of a proton or sodium gradient. F-type ATPases consist of two structural domains, F(1) containing the extramembraneous catalytic core and F(0) containing the membrane proton channel, linked together by a central stalk and a peripheral stalk. During catalysis, ATP synthesis in the catalytic domain of F(1) is coupled via a rotary mechanism of the central stalk subunits to proton translocation.</text>
</comment>
<dbReference type="EMBL" id="RBWV01000014">
    <property type="protein sequence ID" value="RKS71360.1"/>
    <property type="molecule type" value="Genomic_DNA"/>
</dbReference>
<evidence type="ECO:0000256" key="2">
    <source>
        <dbReference type="ARBA" id="ARBA00022448"/>
    </source>
</evidence>
<keyword evidence="8" id="KW-1003">Cell membrane</keyword>
<keyword evidence="6 8" id="KW-0139">CF(1)</keyword>
<organism evidence="9 10">
    <name type="scientific">Motilibacter peucedani</name>
    <dbReference type="NCBI Taxonomy" id="598650"/>
    <lineage>
        <taxon>Bacteria</taxon>
        <taxon>Bacillati</taxon>
        <taxon>Actinomycetota</taxon>
        <taxon>Actinomycetes</taxon>
        <taxon>Motilibacterales</taxon>
        <taxon>Motilibacteraceae</taxon>
        <taxon>Motilibacter</taxon>
    </lineage>
</organism>
<dbReference type="InterPro" id="IPR000711">
    <property type="entry name" value="ATPase_OSCP/dsu"/>
</dbReference>
<dbReference type="InParanoid" id="A0A420XM92"/>
<dbReference type="FunCoup" id="A0A420XM92">
    <property type="interactions" value="36"/>
</dbReference>
<dbReference type="PANTHER" id="PTHR11910">
    <property type="entry name" value="ATP SYNTHASE DELTA CHAIN"/>
    <property type="match status" value="1"/>
</dbReference>
<dbReference type="InterPro" id="IPR026015">
    <property type="entry name" value="ATP_synth_OSCP/delta_N_sf"/>
</dbReference>
<protein>
    <recommendedName>
        <fullName evidence="8">ATP synthase subunit delta</fullName>
    </recommendedName>
    <alternativeName>
        <fullName evidence="8">ATP synthase F(1) sector subunit delta</fullName>
    </alternativeName>
    <alternativeName>
        <fullName evidence="8">F-type ATPase subunit delta</fullName>
        <shortName evidence="8">F-ATPase subunit delta</shortName>
    </alternativeName>
</protein>
<comment type="similarity">
    <text evidence="8">Belongs to the ATPase delta chain family.</text>
</comment>
<dbReference type="Pfam" id="PF00213">
    <property type="entry name" value="OSCP"/>
    <property type="match status" value="1"/>
</dbReference>
<dbReference type="NCBIfam" id="TIGR01145">
    <property type="entry name" value="ATP_synt_delta"/>
    <property type="match status" value="1"/>
</dbReference>
<name>A0A420XM92_9ACTN</name>
<keyword evidence="2 8" id="KW-0813">Transport</keyword>
<dbReference type="GO" id="GO:0045259">
    <property type="term" value="C:proton-transporting ATP synthase complex"/>
    <property type="evidence" value="ECO:0007669"/>
    <property type="project" value="UniProtKB-KW"/>
</dbReference>
<evidence type="ECO:0000256" key="6">
    <source>
        <dbReference type="ARBA" id="ARBA00023196"/>
    </source>
</evidence>
<dbReference type="OrthoDB" id="5242917at2"/>